<dbReference type="Proteomes" id="UP000192569">
    <property type="component" value="Chromosome I"/>
</dbReference>
<dbReference type="InterPro" id="IPR019870">
    <property type="entry name" value="Se_metab_YedF"/>
</dbReference>
<dbReference type="STRING" id="698762.SAMN00808754_3231"/>
<reference evidence="3 4" key="1">
    <citation type="submission" date="2017-04" db="EMBL/GenBank/DDBJ databases">
        <authorList>
            <person name="Afonso C.L."/>
            <person name="Miller P.J."/>
            <person name="Scott M.A."/>
            <person name="Spackman E."/>
            <person name="Goraichik I."/>
            <person name="Dimitrov K.M."/>
            <person name="Suarez D.L."/>
            <person name="Swayne D.E."/>
        </authorList>
    </citation>
    <scope>NUCLEOTIDE SEQUENCE [LARGE SCALE GENOMIC DNA]</scope>
    <source>
        <strain evidence="3 4">ToBE</strain>
    </source>
</reference>
<accession>A0A1W1W331</accession>
<name>A0A1W1W331_9FIRM</name>
<dbReference type="PROSITE" id="PS01148">
    <property type="entry name" value="UPF0033"/>
    <property type="match status" value="1"/>
</dbReference>
<evidence type="ECO:0000313" key="3">
    <source>
        <dbReference type="EMBL" id="SMC00042.1"/>
    </source>
</evidence>
<dbReference type="CDD" id="cd03421">
    <property type="entry name" value="SirA_like_N"/>
    <property type="match status" value="1"/>
</dbReference>
<keyword evidence="4" id="KW-1185">Reference proteome</keyword>
<dbReference type="InterPro" id="IPR001455">
    <property type="entry name" value="TusA-like"/>
</dbReference>
<dbReference type="PANTHER" id="PTHR33279">
    <property type="entry name" value="SULFUR CARRIER PROTEIN YEDF-RELATED"/>
    <property type="match status" value="1"/>
</dbReference>
<dbReference type="EMBL" id="LT838272">
    <property type="protein sequence ID" value="SMC00042.1"/>
    <property type="molecule type" value="Genomic_DNA"/>
</dbReference>
<dbReference type="PANTHER" id="PTHR33279:SF6">
    <property type="entry name" value="SULFUR CARRIER PROTEIN YEDF-RELATED"/>
    <property type="match status" value="1"/>
</dbReference>
<gene>
    <name evidence="3" type="ORF">SAMN00808754_3231</name>
</gene>
<feature type="domain" description="UPF0033" evidence="2">
    <location>
        <begin position="5"/>
        <end position="29"/>
    </location>
</feature>
<dbReference type="OrthoDB" id="9801500at2"/>
<dbReference type="Gene3D" id="3.30.110.40">
    <property type="entry name" value="TusA-like domain"/>
    <property type="match status" value="1"/>
</dbReference>
<sequence>METTVDARGLACPQPVINTKKALEALKDGGEVVTIVDNEVARDNVVKLARSLDCAVEVEQRGTDYYIHIRKEGVPATQLSLHPGQVILITADSLGRGSQELGELLMRNFLQTLAEGEVIPRRLLFINSGVKLCCEGSPALASLLSLEQRGVEILSCGTCLDYYQLKEKLCVGSITNMYTIMEHLLAAEKVITL</sequence>
<dbReference type="AlphaFoldDB" id="A0A1W1W331"/>
<comment type="similarity">
    <text evidence="1">Belongs to the sulfur carrier protein TusA family.</text>
</comment>
<evidence type="ECO:0000259" key="2">
    <source>
        <dbReference type="PROSITE" id="PS01148"/>
    </source>
</evidence>
<protein>
    <submittedName>
        <fullName evidence="3">Selenium metabolism protein YedF</fullName>
    </submittedName>
</protein>
<dbReference type="NCBIfam" id="TIGR03527">
    <property type="entry name" value="selenium_YedF"/>
    <property type="match status" value="1"/>
</dbReference>
<dbReference type="Pfam" id="PF01206">
    <property type="entry name" value="TusA"/>
    <property type="match status" value="1"/>
</dbReference>
<proteinExistence type="inferred from homology"/>
<dbReference type="InterPro" id="IPR027396">
    <property type="entry name" value="DsrEFH-like"/>
</dbReference>
<evidence type="ECO:0000256" key="1">
    <source>
        <dbReference type="ARBA" id="ARBA00008984"/>
    </source>
</evidence>
<evidence type="ECO:0000313" key="4">
    <source>
        <dbReference type="Proteomes" id="UP000192569"/>
    </source>
</evidence>
<dbReference type="SUPFAM" id="SSF75169">
    <property type="entry name" value="DsrEFH-like"/>
    <property type="match status" value="1"/>
</dbReference>
<organism evidence="3 4">
    <name type="scientific">Thermanaeromonas toyohensis ToBE</name>
    <dbReference type="NCBI Taxonomy" id="698762"/>
    <lineage>
        <taxon>Bacteria</taxon>
        <taxon>Bacillati</taxon>
        <taxon>Bacillota</taxon>
        <taxon>Clostridia</taxon>
        <taxon>Neomoorellales</taxon>
        <taxon>Neomoorellaceae</taxon>
        <taxon>Thermanaeromonas</taxon>
    </lineage>
</organism>
<dbReference type="InterPro" id="IPR036868">
    <property type="entry name" value="TusA-like_sf"/>
</dbReference>
<dbReference type="SUPFAM" id="SSF64307">
    <property type="entry name" value="SirA-like"/>
    <property type="match status" value="1"/>
</dbReference>